<feature type="domain" description="Sulfatase N-terminal" evidence="10">
    <location>
        <begin position="240"/>
        <end position="532"/>
    </location>
</feature>
<dbReference type="InterPro" id="IPR017850">
    <property type="entry name" value="Alkaline_phosphatase_core_sf"/>
</dbReference>
<sequence>MTTYNQRIFGAKPYLFFSIVLLLKSCLAYFVIFGNGFSLTPLITEIPAAWLLFCLIEWFAAKRKLMYYMIVNLLLTAIFFAAIMYYKYYGVIVTYHALEQVNQVTAVSNSVFSLLDPYFLFIFTDIIVLAIYYYSKHRKLRDNSTSLISGPGRSRRSIVAFVFFLSFVICLSNVWPNRASMNELKKASEMGILNYEAYTILKKDEQPPVAVEEITQDRINELKGIVQPANPAYFGAAKGKNLVIIQLESFQNFLINLKIDGQEVTPVLNKLVKENMYFPNFYQNVGQGNTSDAEFVVNTSFYVPPIGASTMIYADKKVPSLPKLLKTQGYDSATFHTNVVEFWNRGELYKAVGFDKYYDRGFFGDEDKIFFGSSDEVLYKKTAGKLEEMQKSGTPFYSHVISMTAHHPFSTPPEKDHIKLPERYQDTFVGDYIRAQSYTDYALGKFIDDLKAKGIWDNSLVVLYGDHLGLPVYSLDKDDKELLHEIYGHEYSYTEMINIPLIVSVPGQQPQVFEQMGGQVDILPTVANLLGVPMGGQIHFGQDLLNQTQNVLPQRYYLPSGTVQNNESLLIPGDGYKDGTQYGLSGRKDASPVTEKQYNNMLKLLNLSDSYLRQQPLHSADGK</sequence>
<feature type="transmembrane region" description="Helical" evidence="9">
    <location>
        <begin position="156"/>
        <end position="175"/>
    </location>
</feature>
<dbReference type="EC" id="2.7.8.-" evidence="11"/>
<dbReference type="RefSeq" id="WP_377604182.1">
    <property type="nucleotide sequence ID" value="NZ_JBHUME010000009.1"/>
</dbReference>
<gene>
    <name evidence="11" type="ORF">ACFSUF_15935</name>
</gene>
<evidence type="ECO:0000256" key="6">
    <source>
        <dbReference type="ARBA" id="ARBA00022989"/>
    </source>
</evidence>
<keyword evidence="7 8" id="KW-0472">Membrane</keyword>
<evidence type="ECO:0000313" key="11">
    <source>
        <dbReference type="EMBL" id="MFD2613906.1"/>
    </source>
</evidence>
<evidence type="ECO:0000256" key="5">
    <source>
        <dbReference type="ARBA" id="ARBA00022692"/>
    </source>
</evidence>
<comment type="caution">
    <text evidence="11">The sequence shown here is derived from an EMBL/GenBank/DDBJ whole genome shotgun (WGS) entry which is preliminary data.</text>
</comment>
<accession>A0ABW5PGN6</accession>
<reference evidence="12" key="1">
    <citation type="journal article" date="2019" name="Int. J. Syst. Evol. Microbiol.">
        <title>The Global Catalogue of Microorganisms (GCM) 10K type strain sequencing project: providing services to taxonomists for standard genome sequencing and annotation.</title>
        <authorList>
            <consortium name="The Broad Institute Genomics Platform"/>
            <consortium name="The Broad Institute Genome Sequencing Center for Infectious Disease"/>
            <person name="Wu L."/>
            <person name="Ma J."/>
        </authorList>
    </citation>
    <scope>NUCLEOTIDE SEQUENCE [LARGE SCALE GENOMIC DNA]</scope>
    <source>
        <strain evidence="12">KCTC 3950</strain>
    </source>
</reference>
<comment type="similarity">
    <text evidence="3 8">Belongs to the LTA synthase family.</text>
</comment>
<feature type="transmembrane region" description="Helical" evidence="9">
    <location>
        <begin position="118"/>
        <end position="135"/>
    </location>
</feature>
<dbReference type="EMBL" id="JBHUME010000009">
    <property type="protein sequence ID" value="MFD2613906.1"/>
    <property type="molecule type" value="Genomic_DNA"/>
</dbReference>
<dbReference type="Proteomes" id="UP001597541">
    <property type="component" value="Unassembled WGS sequence"/>
</dbReference>
<dbReference type="Gene3D" id="3.40.720.10">
    <property type="entry name" value="Alkaline Phosphatase, subunit A"/>
    <property type="match status" value="1"/>
</dbReference>
<evidence type="ECO:0000256" key="3">
    <source>
        <dbReference type="ARBA" id="ARBA00009983"/>
    </source>
</evidence>
<evidence type="ECO:0000259" key="10">
    <source>
        <dbReference type="Pfam" id="PF00884"/>
    </source>
</evidence>
<dbReference type="GO" id="GO:0016740">
    <property type="term" value="F:transferase activity"/>
    <property type="evidence" value="ECO:0007669"/>
    <property type="project" value="UniProtKB-KW"/>
</dbReference>
<protein>
    <submittedName>
        <fullName evidence="11">LTA synthase family protein</fullName>
        <ecNumber evidence="11">2.7.8.-</ecNumber>
    </submittedName>
</protein>
<keyword evidence="11" id="KW-0808">Transferase</keyword>
<proteinExistence type="inferred from homology"/>
<dbReference type="PANTHER" id="PTHR47371">
    <property type="entry name" value="LIPOTEICHOIC ACID SYNTHASE"/>
    <property type="match status" value="1"/>
</dbReference>
<feature type="transmembrane region" description="Helical" evidence="9">
    <location>
        <begin position="14"/>
        <end position="33"/>
    </location>
</feature>
<keyword evidence="12" id="KW-1185">Reference proteome</keyword>
<keyword evidence="5 9" id="KW-0812">Transmembrane</keyword>
<evidence type="ECO:0000256" key="9">
    <source>
        <dbReference type="SAM" id="Phobius"/>
    </source>
</evidence>
<dbReference type="PANTHER" id="PTHR47371:SF3">
    <property type="entry name" value="PHOSPHOGLYCEROL TRANSFERASE I"/>
    <property type="match status" value="1"/>
</dbReference>
<evidence type="ECO:0000313" key="12">
    <source>
        <dbReference type="Proteomes" id="UP001597541"/>
    </source>
</evidence>
<dbReference type="SUPFAM" id="SSF53649">
    <property type="entry name" value="Alkaline phosphatase-like"/>
    <property type="match status" value="1"/>
</dbReference>
<name>A0ABW5PGN6_9BACL</name>
<comment type="pathway">
    <text evidence="2">Cell wall biogenesis; lipoteichoic acid biosynthesis.</text>
</comment>
<organism evidence="11 12">
    <name type="scientific">Paenibacillus gansuensis</name>
    <dbReference type="NCBI Taxonomy" id="306542"/>
    <lineage>
        <taxon>Bacteria</taxon>
        <taxon>Bacillati</taxon>
        <taxon>Bacillota</taxon>
        <taxon>Bacilli</taxon>
        <taxon>Bacillales</taxon>
        <taxon>Paenibacillaceae</taxon>
        <taxon>Paenibacillus</taxon>
    </lineage>
</organism>
<dbReference type="CDD" id="cd16015">
    <property type="entry name" value="LTA_synthase"/>
    <property type="match status" value="1"/>
</dbReference>
<evidence type="ECO:0000256" key="7">
    <source>
        <dbReference type="ARBA" id="ARBA00023136"/>
    </source>
</evidence>
<keyword evidence="4 8" id="KW-1003">Cell membrane</keyword>
<dbReference type="InterPro" id="IPR012160">
    <property type="entry name" value="LtaS-like"/>
</dbReference>
<feature type="transmembrane region" description="Helical" evidence="9">
    <location>
        <begin position="67"/>
        <end position="86"/>
    </location>
</feature>
<dbReference type="InterPro" id="IPR000917">
    <property type="entry name" value="Sulfatase_N"/>
</dbReference>
<comment type="subcellular location">
    <subcellularLocation>
        <location evidence="1">Cell membrane</location>
        <topology evidence="1">Multi-pass membrane protein</topology>
    </subcellularLocation>
</comment>
<keyword evidence="6 9" id="KW-1133">Transmembrane helix</keyword>
<feature type="transmembrane region" description="Helical" evidence="9">
    <location>
        <begin position="39"/>
        <end position="60"/>
    </location>
</feature>
<dbReference type="Gene3D" id="3.30.1120.170">
    <property type="match status" value="1"/>
</dbReference>
<dbReference type="Pfam" id="PF00884">
    <property type="entry name" value="Sulfatase"/>
    <property type="match status" value="1"/>
</dbReference>
<dbReference type="InterPro" id="IPR050448">
    <property type="entry name" value="OpgB/LTA_synthase_biosynth"/>
</dbReference>
<dbReference type="PIRSF" id="PIRSF005091">
    <property type="entry name" value="Mmb_sulf_HI1246"/>
    <property type="match status" value="1"/>
</dbReference>
<evidence type="ECO:0000256" key="2">
    <source>
        <dbReference type="ARBA" id="ARBA00004936"/>
    </source>
</evidence>
<evidence type="ECO:0000256" key="1">
    <source>
        <dbReference type="ARBA" id="ARBA00004651"/>
    </source>
</evidence>
<evidence type="ECO:0000256" key="8">
    <source>
        <dbReference type="PIRNR" id="PIRNR005091"/>
    </source>
</evidence>
<evidence type="ECO:0000256" key="4">
    <source>
        <dbReference type="ARBA" id="ARBA00022475"/>
    </source>
</evidence>